<organism evidence="4 5">
    <name type="scientific">Oerskovia merdavium</name>
    <dbReference type="NCBI Taxonomy" id="2762227"/>
    <lineage>
        <taxon>Bacteria</taxon>
        <taxon>Bacillati</taxon>
        <taxon>Actinomycetota</taxon>
        <taxon>Actinomycetes</taxon>
        <taxon>Micrococcales</taxon>
        <taxon>Cellulomonadaceae</taxon>
        <taxon>Oerskovia</taxon>
    </lineage>
</organism>
<dbReference type="PANTHER" id="PTHR46388:SF2">
    <property type="entry name" value="NHL REPEAT-CONTAINING PROTEIN 2"/>
    <property type="match status" value="1"/>
</dbReference>
<evidence type="ECO:0000259" key="3">
    <source>
        <dbReference type="PROSITE" id="PS51352"/>
    </source>
</evidence>
<dbReference type="Proteomes" id="UP000655570">
    <property type="component" value="Unassembled WGS sequence"/>
</dbReference>
<evidence type="ECO:0000256" key="2">
    <source>
        <dbReference type="SAM" id="MobiDB-lite"/>
    </source>
</evidence>
<sequence length="733" mass="75925">MSSTTPHARLPRVRASELVGRGWLNTGGRDVSLADLRGRVVVLDFWTFCCVNCLHVLDELRELEEARRDDLVIIGVHSPKFEHEADPVALAAAVERYEVRHPVLDDPELVTWSAYTARAWPTLVVIDPEGYVVAQMAGEGHASALAALVDELVTEHRAKGTLRSLAAGSDDVYVPPAPTSGTLRFPAKAIALPGGNLLVADAGHHSLAELLPDGETLVRRIGSGERGLVDGGPDDARFSEPNGLCLVPTELRSLLGYDVLVADTVNHALRGVRLADGQVTTVAGTGEQFMVGGVENVVGASGEEGGGGGSAIRSLVPHDLPPDPPRPAAATLLALPDQRSSGRFDPALTYDPLDVRLSSPWDVVWSEALGGFVIAMAGNHTLWAVDGWKLGLLAGTMNEGLEDGPGSGAWFAQPSGLAVGEDGAVWVADSETSALRRVTGLGGGVAVVPEGVEVSTAVGQGLFDFGHRDGAADQALLQHPLGVAVLPDGSVAVADTYNGAIRRFVPAAAAGSDPGVGQDPVAGQVTTLATGLAEPSDVVVLVDGEPWTPGAPAAPGARIDLLVVESAAHRITRVALPATLAGELLDGGAHRTQRPVTEVVAGALRLDVPFSPAPGQKLDDRYGPSTRLTVSSTPPELLLEGAGTGTDLSRELVVNPEVGEGVLHVTAQAASCDVVPLLADGTPDPDVFPACHLAQQDWGVPVRVVDRGVSPAGPDDEAPEVARGRGLTLPLRG</sequence>
<dbReference type="InterPro" id="IPR013766">
    <property type="entry name" value="Thioredoxin_domain"/>
</dbReference>
<dbReference type="InterPro" id="IPR000866">
    <property type="entry name" value="AhpC/TSA"/>
</dbReference>
<dbReference type="InterPro" id="IPR011042">
    <property type="entry name" value="6-blade_b-propeller_TolB-like"/>
</dbReference>
<dbReference type="InterPro" id="IPR036249">
    <property type="entry name" value="Thioredoxin-like_sf"/>
</dbReference>
<feature type="region of interest" description="Disordered" evidence="2">
    <location>
        <begin position="709"/>
        <end position="733"/>
    </location>
</feature>
<reference evidence="4 5" key="1">
    <citation type="submission" date="2020-08" db="EMBL/GenBank/DDBJ databases">
        <title>A Genomic Blueprint of the Chicken Gut Microbiome.</title>
        <authorList>
            <person name="Gilroy R."/>
            <person name="Ravi A."/>
            <person name="Getino M."/>
            <person name="Pursley I."/>
            <person name="Horton D.L."/>
            <person name="Alikhan N.-F."/>
            <person name="Baker D."/>
            <person name="Gharbi K."/>
            <person name="Hall N."/>
            <person name="Watson M."/>
            <person name="Adriaenssens E.M."/>
            <person name="Foster-Nyarko E."/>
            <person name="Jarju S."/>
            <person name="Secka A."/>
            <person name="Antonio M."/>
            <person name="Oren A."/>
            <person name="Chaudhuri R."/>
            <person name="La Ragione R.M."/>
            <person name="Hildebrand F."/>
            <person name="Pallen M.J."/>
        </authorList>
    </citation>
    <scope>NUCLEOTIDE SEQUENCE [LARGE SCALE GENOMIC DNA]</scope>
    <source>
        <strain evidence="4 5">Sa2CUA9</strain>
    </source>
</reference>
<dbReference type="InterPro" id="IPR045302">
    <property type="entry name" value="NHL2_NHL_rpt_dom"/>
</dbReference>
<dbReference type="SUPFAM" id="SSF101898">
    <property type="entry name" value="NHL repeat"/>
    <property type="match status" value="1"/>
</dbReference>
<evidence type="ECO:0000313" key="5">
    <source>
        <dbReference type="Proteomes" id="UP000655570"/>
    </source>
</evidence>
<dbReference type="InterPro" id="IPR001258">
    <property type="entry name" value="NHL_repeat"/>
</dbReference>
<dbReference type="CDD" id="cd14951">
    <property type="entry name" value="NHL-2_like"/>
    <property type="match status" value="1"/>
</dbReference>
<keyword evidence="5" id="KW-1185">Reference proteome</keyword>
<dbReference type="PANTHER" id="PTHR46388">
    <property type="entry name" value="NHL REPEAT-CONTAINING PROTEIN 2"/>
    <property type="match status" value="1"/>
</dbReference>
<feature type="domain" description="Thioredoxin" evidence="3">
    <location>
        <begin position="1"/>
        <end position="154"/>
    </location>
</feature>
<dbReference type="Gene3D" id="3.40.30.10">
    <property type="entry name" value="Glutaredoxin"/>
    <property type="match status" value="1"/>
</dbReference>
<dbReference type="Pfam" id="PF00578">
    <property type="entry name" value="AhpC-TSA"/>
    <property type="match status" value="1"/>
</dbReference>
<name>A0ABR8TYL4_9CELL</name>
<dbReference type="EMBL" id="JACSQF010000007">
    <property type="protein sequence ID" value="MBD7980674.1"/>
    <property type="molecule type" value="Genomic_DNA"/>
</dbReference>
<accession>A0ABR8TYL4</accession>
<keyword evidence="1" id="KW-0677">Repeat</keyword>
<dbReference type="PROSITE" id="PS51352">
    <property type="entry name" value="THIOREDOXIN_2"/>
    <property type="match status" value="1"/>
</dbReference>
<feature type="region of interest" description="Disordered" evidence="2">
    <location>
        <begin position="615"/>
        <end position="642"/>
    </location>
</feature>
<dbReference type="SUPFAM" id="SSF52833">
    <property type="entry name" value="Thioredoxin-like"/>
    <property type="match status" value="1"/>
</dbReference>
<dbReference type="Pfam" id="PF01436">
    <property type="entry name" value="NHL"/>
    <property type="match status" value="2"/>
</dbReference>
<protein>
    <submittedName>
        <fullName evidence="4">Redoxin domain-containing protein</fullName>
    </submittedName>
</protein>
<comment type="caution">
    <text evidence="4">The sequence shown here is derived from an EMBL/GenBank/DDBJ whole genome shotgun (WGS) entry which is preliminary data.</text>
</comment>
<dbReference type="RefSeq" id="WP_191802668.1">
    <property type="nucleotide sequence ID" value="NZ_JACSQF010000007.1"/>
</dbReference>
<gene>
    <name evidence="4" type="ORF">H9641_08085</name>
</gene>
<evidence type="ECO:0000313" key="4">
    <source>
        <dbReference type="EMBL" id="MBD7980674.1"/>
    </source>
</evidence>
<evidence type="ECO:0000256" key="1">
    <source>
        <dbReference type="ARBA" id="ARBA00022737"/>
    </source>
</evidence>
<proteinExistence type="predicted"/>
<dbReference type="Gene3D" id="2.120.10.30">
    <property type="entry name" value="TolB, C-terminal domain"/>
    <property type="match status" value="2"/>
</dbReference>